<feature type="region of interest" description="Disordered" evidence="1">
    <location>
        <begin position="271"/>
        <end position="292"/>
    </location>
</feature>
<keyword evidence="3" id="KW-1185">Reference proteome</keyword>
<accession>A0A9P8C4L7</accession>
<organism evidence="2 3">
    <name type="scientific">Amylocarpus encephaloides</name>
    <dbReference type="NCBI Taxonomy" id="45428"/>
    <lineage>
        <taxon>Eukaryota</taxon>
        <taxon>Fungi</taxon>
        <taxon>Dikarya</taxon>
        <taxon>Ascomycota</taxon>
        <taxon>Pezizomycotina</taxon>
        <taxon>Leotiomycetes</taxon>
        <taxon>Helotiales</taxon>
        <taxon>Helotiales incertae sedis</taxon>
        <taxon>Amylocarpus</taxon>
    </lineage>
</organism>
<feature type="compositionally biased region" description="Basic and acidic residues" evidence="1">
    <location>
        <begin position="14"/>
        <end position="25"/>
    </location>
</feature>
<dbReference type="OrthoDB" id="419770at2759"/>
<name>A0A9P8C4L7_9HELO</name>
<feature type="region of interest" description="Disordered" evidence="1">
    <location>
        <begin position="394"/>
        <end position="427"/>
    </location>
</feature>
<evidence type="ECO:0000313" key="2">
    <source>
        <dbReference type="EMBL" id="KAG9233639.1"/>
    </source>
</evidence>
<proteinExistence type="predicted"/>
<gene>
    <name evidence="2" type="ORF">BJ875DRAFT_37353</name>
</gene>
<evidence type="ECO:0000313" key="3">
    <source>
        <dbReference type="Proteomes" id="UP000824998"/>
    </source>
</evidence>
<reference evidence="2" key="1">
    <citation type="journal article" date="2021" name="IMA Fungus">
        <title>Genomic characterization of three marine fungi, including Emericellopsis atlantica sp. nov. with signatures of a generalist lifestyle and marine biomass degradation.</title>
        <authorList>
            <person name="Hagestad O.C."/>
            <person name="Hou L."/>
            <person name="Andersen J.H."/>
            <person name="Hansen E.H."/>
            <person name="Altermark B."/>
            <person name="Li C."/>
            <person name="Kuhnert E."/>
            <person name="Cox R.J."/>
            <person name="Crous P.W."/>
            <person name="Spatafora J.W."/>
            <person name="Lail K."/>
            <person name="Amirebrahimi M."/>
            <person name="Lipzen A."/>
            <person name="Pangilinan J."/>
            <person name="Andreopoulos W."/>
            <person name="Hayes R.D."/>
            <person name="Ng V."/>
            <person name="Grigoriev I.V."/>
            <person name="Jackson S.A."/>
            <person name="Sutton T.D.S."/>
            <person name="Dobson A.D.W."/>
            <person name="Rama T."/>
        </authorList>
    </citation>
    <scope>NUCLEOTIDE SEQUENCE</scope>
    <source>
        <strain evidence="2">TRa018bII</strain>
    </source>
</reference>
<dbReference type="AlphaFoldDB" id="A0A9P8C4L7"/>
<feature type="region of interest" description="Disordered" evidence="1">
    <location>
        <begin position="447"/>
        <end position="494"/>
    </location>
</feature>
<feature type="compositionally biased region" description="Low complexity" evidence="1">
    <location>
        <begin position="415"/>
        <end position="424"/>
    </location>
</feature>
<dbReference type="Proteomes" id="UP000824998">
    <property type="component" value="Unassembled WGS sequence"/>
</dbReference>
<sequence length="666" mass="74322">MFYQQPNGSTTLPRDFRYHYDEPRTPEPLTAYDEPRQPSPPRQQRLRVKRRVTSNLNLRAPTEQFLASVAAADIPVPTVELQTEDHEMTDHPIPMSDSSAFLQAPPHLSTFGRGASPPRTPVPTLTMDEICAKRPNWSMRDSSDNFPRPTSSTASECSEDSFYSGSRRSRFSYDGSCTSPDSEIDDPFQFPPISKGKAKLARYLAPRVSPTLNQDLKTKTRKDAPWSKAMSEHLWSTYMVYLQDPTVTPFRMGASAIPPEGVCHRVAREARRSWKGPQDPNIQSSRLGPRRSKRLGGLTLNLVSHDTAAPPEEGPKVYLQWPHSSGATRNHLRELCRNKNSTAIRGHHHFQSRSPTPFTKPSSERLRFRTPEPHNSVFNTKDITLSLATSISETMQPNGPLASLATDDLDPLPTPDFTPSLTSLEPTKPVDRLPLALAIDMEEANHSRKLGSPFARTYGPSSSQLTRRPSPPRNNSATTAPRLRSPLHFDTSRSLNNTQKRRAQHALDDELSPNGAVLRPSILDQQLFGTPLGHSRRVRSRGFSLGNELKSSAPTFDLASRLGLQTRTATPEVTPPTVPTLLPAPTFDVPRLSSPFLESSPSQTFPRRIIQDGEATIRRGAFATMHQSRHSIESFDFGSGPSLQSRLERLDVKLKEIRDREASARR</sequence>
<comment type="caution">
    <text evidence="2">The sequence shown here is derived from an EMBL/GenBank/DDBJ whole genome shotgun (WGS) entry which is preliminary data.</text>
</comment>
<feature type="region of interest" description="Disordered" evidence="1">
    <location>
        <begin position="133"/>
        <end position="167"/>
    </location>
</feature>
<feature type="compositionally biased region" description="Polar residues" evidence="1">
    <location>
        <begin position="1"/>
        <end position="12"/>
    </location>
</feature>
<feature type="compositionally biased region" description="Polar residues" evidence="1">
    <location>
        <begin position="144"/>
        <end position="156"/>
    </location>
</feature>
<feature type="region of interest" description="Disordered" evidence="1">
    <location>
        <begin position="1"/>
        <end position="47"/>
    </location>
</feature>
<feature type="region of interest" description="Disordered" evidence="1">
    <location>
        <begin position="346"/>
        <end position="375"/>
    </location>
</feature>
<evidence type="ECO:0000256" key="1">
    <source>
        <dbReference type="SAM" id="MobiDB-lite"/>
    </source>
</evidence>
<feature type="compositionally biased region" description="Polar residues" evidence="1">
    <location>
        <begin position="352"/>
        <end position="361"/>
    </location>
</feature>
<dbReference type="EMBL" id="MU251491">
    <property type="protein sequence ID" value="KAG9233639.1"/>
    <property type="molecule type" value="Genomic_DNA"/>
</dbReference>
<feature type="compositionally biased region" description="Basic and acidic residues" evidence="1">
    <location>
        <begin position="362"/>
        <end position="372"/>
    </location>
</feature>
<feature type="compositionally biased region" description="Polar residues" evidence="1">
    <location>
        <begin position="459"/>
        <end position="479"/>
    </location>
</feature>
<protein>
    <submittedName>
        <fullName evidence="2">Uncharacterized protein</fullName>
    </submittedName>
</protein>